<feature type="region of interest" description="Disordered" evidence="1">
    <location>
        <begin position="1"/>
        <end position="47"/>
    </location>
</feature>
<organism evidence="2 3">
    <name type="scientific">Phytophthora oleae</name>
    <dbReference type="NCBI Taxonomy" id="2107226"/>
    <lineage>
        <taxon>Eukaryota</taxon>
        <taxon>Sar</taxon>
        <taxon>Stramenopiles</taxon>
        <taxon>Oomycota</taxon>
        <taxon>Peronosporomycetes</taxon>
        <taxon>Peronosporales</taxon>
        <taxon>Peronosporaceae</taxon>
        <taxon>Phytophthora</taxon>
    </lineage>
</organism>
<name>A0ABD3FVZ8_9STRA</name>
<proteinExistence type="predicted"/>
<reference evidence="2 3" key="1">
    <citation type="submission" date="2024-09" db="EMBL/GenBank/DDBJ databases">
        <title>Genome sequencing and assembly of Phytophthora oleae, isolate VK10A, causative agent of rot of olive drupes.</title>
        <authorList>
            <person name="Conti Taguali S."/>
            <person name="Riolo M."/>
            <person name="La Spada F."/>
            <person name="Cacciola S.O."/>
            <person name="Dionisio G."/>
        </authorList>
    </citation>
    <scope>NUCLEOTIDE SEQUENCE [LARGE SCALE GENOMIC DNA]</scope>
    <source>
        <strain evidence="2 3">VK10A</strain>
    </source>
</reference>
<dbReference type="AlphaFoldDB" id="A0ABD3FVZ8"/>
<evidence type="ECO:0000313" key="2">
    <source>
        <dbReference type="EMBL" id="KAL3671102.1"/>
    </source>
</evidence>
<feature type="compositionally biased region" description="Basic and acidic residues" evidence="1">
    <location>
        <begin position="18"/>
        <end position="27"/>
    </location>
</feature>
<keyword evidence="3" id="KW-1185">Reference proteome</keyword>
<gene>
    <name evidence="2" type="ORF">V7S43_004284</name>
</gene>
<protein>
    <recommendedName>
        <fullName evidence="4">M96 mating-specific protein family</fullName>
    </recommendedName>
</protein>
<evidence type="ECO:0008006" key="4">
    <source>
        <dbReference type="Google" id="ProtNLM"/>
    </source>
</evidence>
<accession>A0ABD3FVZ8</accession>
<comment type="caution">
    <text evidence="2">The sequence shown here is derived from an EMBL/GenBank/DDBJ whole genome shotgun (WGS) entry which is preliminary data.</text>
</comment>
<dbReference type="EMBL" id="JBIMZQ010000006">
    <property type="protein sequence ID" value="KAL3671102.1"/>
    <property type="molecule type" value="Genomic_DNA"/>
</dbReference>
<evidence type="ECO:0000313" key="3">
    <source>
        <dbReference type="Proteomes" id="UP001632037"/>
    </source>
</evidence>
<dbReference type="Proteomes" id="UP001632037">
    <property type="component" value="Unassembled WGS sequence"/>
</dbReference>
<sequence length="377" mass="43561">MPQARVLHGKKRSSSSADVHEHEHESDDSAQSTAGREAPARLKKKRGYRKALHAIRKEEITRLQVEITQLQSPIRNLQHQALAPKDEEDEHTWELSSNVLQNLVKKQQSTFVNVQAAMSSYTTCSIQCGSPIQRTIVLPNEELPRREILRSMKTLKLKDARRFMRQRLAHLTPTNALSEERRFESDAGDYWAVRFTTTPFESARSVKQVFDLVIYFLSNSEIAISEKVGHLTVREDGDNRERGIVQNRLVSMTGKGLHMETNSIIFHEYWEAGTRNEDAYGLIVSEFADADERHPYRPDTRIRKDASIVMEVRAYPSSQQEKVVVLTLWSHSHLRRPSFPVPKDAWHELRENVDRWSQNMHKNILETMEPSIQEPAH</sequence>
<evidence type="ECO:0000256" key="1">
    <source>
        <dbReference type="SAM" id="MobiDB-lite"/>
    </source>
</evidence>